<name>A0A8H3FSY5_9LECA</name>
<feature type="domain" description="BTB" evidence="1">
    <location>
        <begin position="48"/>
        <end position="109"/>
    </location>
</feature>
<dbReference type="EMBL" id="CAJPDT010000056">
    <property type="protein sequence ID" value="CAF9930196.1"/>
    <property type="molecule type" value="Genomic_DNA"/>
</dbReference>
<dbReference type="OrthoDB" id="45365at2759"/>
<protein>
    <recommendedName>
        <fullName evidence="1">BTB domain-containing protein</fullName>
    </recommendedName>
</protein>
<keyword evidence="3" id="KW-1185">Reference proteome</keyword>
<dbReference type="Proteomes" id="UP000664534">
    <property type="component" value="Unassembled WGS sequence"/>
</dbReference>
<dbReference type="PROSITE" id="PS50097">
    <property type="entry name" value="BTB"/>
    <property type="match status" value="1"/>
</dbReference>
<dbReference type="PANTHER" id="PTHR47843">
    <property type="entry name" value="BTB DOMAIN-CONTAINING PROTEIN-RELATED"/>
    <property type="match status" value="1"/>
</dbReference>
<gene>
    <name evidence="2" type="ORF">IMSHALPRED_008109</name>
</gene>
<dbReference type="AlphaFoldDB" id="A0A8H3FSY5"/>
<dbReference type="PANTHER" id="PTHR47843:SF7">
    <property type="entry name" value="BTB DOMAIN-CONTAINING PROTEIN"/>
    <property type="match status" value="1"/>
</dbReference>
<dbReference type="SUPFAM" id="SSF54695">
    <property type="entry name" value="POZ domain"/>
    <property type="match status" value="1"/>
</dbReference>
<accession>A0A8H3FSY5</accession>
<comment type="caution">
    <text evidence="2">The sequence shown here is derived from an EMBL/GenBank/DDBJ whole genome shotgun (WGS) entry which is preliminary data.</text>
</comment>
<evidence type="ECO:0000313" key="3">
    <source>
        <dbReference type="Proteomes" id="UP000664534"/>
    </source>
</evidence>
<organism evidence="2 3">
    <name type="scientific">Imshaugia aleurites</name>
    <dbReference type="NCBI Taxonomy" id="172621"/>
    <lineage>
        <taxon>Eukaryota</taxon>
        <taxon>Fungi</taxon>
        <taxon>Dikarya</taxon>
        <taxon>Ascomycota</taxon>
        <taxon>Pezizomycotina</taxon>
        <taxon>Lecanoromycetes</taxon>
        <taxon>OSLEUM clade</taxon>
        <taxon>Lecanoromycetidae</taxon>
        <taxon>Lecanorales</taxon>
        <taxon>Lecanorineae</taxon>
        <taxon>Parmeliaceae</taxon>
        <taxon>Imshaugia</taxon>
    </lineage>
</organism>
<dbReference type="InterPro" id="IPR011333">
    <property type="entry name" value="SKP1/BTB/POZ_sf"/>
</dbReference>
<dbReference type="Gene3D" id="3.30.710.10">
    <property type="entry name" value="Potassium Channel Kv1.1, Chain A"/>
    <property type="match status" value="1"/>
</dbReference>
<evidence type="ECO:0000313" key="2">
    <source>
        <dbReference type="EMBL" id="CAF9930196.1"/>
    </source>
</evidence>
<proteinExistence type="predicted"/>
<sequence length="268" mass="30935">MFSSFRSRSRVSKTVKPIKRSVGERSKLKTQQKLDSSMAGSSMISPIITLVVGPDLRLFAAYEHALLKSPYFAKRIQDQFYESSSKRLKLPDMLPEVFACVLEYLYTDDYFPRLCKGNRYHSWELEDAQDMHNSGGRGRVPSTIYHPGVDGNYLLTDTVVYCAAEKLGLEELKRLALIKQGLRLCALDDVLIRSARYAYANTPDTDRRLRPLFIEMIIQDRKRFIRSPTMQMEMRLGGSKFFFDLFVAMCRHVDEFVDRTNKSSPRTI</sequence>
<dbReference type="InterPro" id="IPR000210">
    <property type="entry name" value="BTB/POZ_dom"/>
</dbReference>
<dbReference type="Pfam" id="PF00651">
    <property type="entry name" value="BTB"/>
    <property type="match status" value="1"/>
</dbReference>
<reference evidence="2" key="1">
    <citation type="submission" date="2021-03" db="EMBL/GenBank/DDBJ databases">
        <authorList>
            <person name="Tagirdzhanova G."/>
        </authorList>
    </citation>
    <scope>NUCLEOTIDE SEQUENCE</scope>
</reference>
<evidence type="ECO:0000259" key="1">
    <source>
        <dbReference type="PROSITE" id="PS50097"/>
    </source>
</evidence>
<dbReference type="CDD" id="cd18186">
    <property type="entry name" value="BTB_POZ_ZBTB_KLHL-like"/>
    <property type="match status" value="1"/>
</dbReference>